<name>A0A0W0CJD6_CANGB</name>
<dbReference type="VEuPathDB" id="FungiDB:GVI51_C01573"/>
<feature type="domain" description="C2 NT-type" evidence="2">
    <location>
        <begin position="4"/>
        <end position="250"/>
    </location>
</feature>
<dbReference type="PANTHER" id="PTHR21456">
    <property type="entry name" value="FAMILY WITH SEQUENCE SIMILARITY 102"/>
    <property type="match status" value="1"/>
</dbReference>
<accession>A0A0W0CJD6</accession>
<feature type="compositionally biased region" description="Basic and acidic residues" evidence="1">
    <location>
        <begin position="441"/>
        <end position="467"/>
    </location>
</feature>
<dbReference type="AlphaFoldDB" id="A0A0W0CJD6"/>
<sequence>MAIGKSGKDKRPKFLLEFQIKELVNVPQSGGVCYVKWNLKDGTGTSDTTVTGASGESVSVSNVHRGITNKVSVKRHRAQWNYKLEKPMHVKLHLDKYRKFVPKLLYLEVYFEFTDNKPGAMSSVKRDDNGRRSRSGSGNTDSGRDSPIAGVKNAIDNQANNVANAFDLKRFSLDTNIHTLRMHPSFSSVTNGANCNSNYTQRTSGKVLLGTVKINITEYIKEDESPISNRFLLNDSKVNSILNMTLKMKLTRGSYQDFIVPNAFTSGQLSTSFRGELTGILDGGSERGSPTSSPIPSTLFSNSGTGTSGVGTSMSSSTQRTRFTNTISAAMSPLVDTLYQKTFQLPWDPRPGEFTPRECVDDILNGGSGWARNEKGVNLIDIEALKINEMEEEYYAKRNVSRPESSTKTAYHSKDGRTCEKMSEKDLKGFNNMDTREFMEKKREWSKLSQAQRERLRNDDIEDEKGGSPENYIIEGMKEARSWTIKQPVF</sequence>
<protein>
    <recommendedName>
        <fullName evidence="2">C2 NT-type domain-containing protein</fullName>
    </recommendedName>
</protein>
<reference evidence="3 4" key="1">
    <citation type="submission" date="2015-10" db="EMBL/GenBank/DDBJ databases">
        <title>Draft genomes sequences of Candida glabrata isolates 1A, 1B, 2A, 2B, 3A and 3B.</title>
        <authorList>
            <person name="Haavelsrud O.E."/>
            <person name="Gaustad P."/>
        </authorList>
    </citation>
    <scope>NUCLEOTIDE SEQUENCE [LARGE SCALE GENOMIC DNA]</scope>
    <source>
        <strain evidence="3">910700640</strain>
    </source>
</reference>
<dbReference type="PANTHER" id="PTHR21456:SF1">
    <property type="entry name" value="C2 NT-TYPE DOMAIN-CONTAINING PROTEIN"/>
    <property type="match status" value="1"/>
</dbReference>
<evidence type="ECO:0000256" key="1">
    <source>
        <dbReference type="SAM" id="MobiDB-lite"/>
    </source>
</evidence>
<feature type="compositionally biased region" description="Polar residues" evidence="1">
    <location>
        <begin position="288"/>
        <end position="300"/>
    </location>
</feature>
<evidence type="ECO:0000259" key="2">
    <source>
        <dbReference type="PROSITE" id="PS51840"/>
    </source>
</evidence>
<feature type="region of interest" description="Disordered" evidence="1">
    <location>
        <begin position="282"/>
        <end position="319"/>
    </location>
</feature>
<dbReference type="Pfam" id="PF10358">
    <property type="entry name" value="NT-C2"/>
    <property type="match status" value="2"/>
</dbReference>
<dbReference type="Proteomes" id="UP000054886">
    <property type="component" value="Unassembled WGS sequence"/>
</dbReference>
<dbReference type="VEuPathDB" id="FungiDB:GWK60_C01419"/>
<evidence type="ECO:0000313" key="4">
    <source>
        <dbReference type="Proteomes" id="UP000054886"/>
    </source>
</evidence>
<feature type="region of interest" description="Disordered" evidence="1">
    <location>
        <begin position="121"/>
        <end position="150"/>
    </location>
</feature>
<feature type="compositionally biased region" description="Low complexity" evidence="1">
    <location>
        <begin position="301"/>
        <end position="318"/>
    </location>
</feature>
<dbReference type="InterPro" id="IPR019448">
    <property type="entry name" value="NT-C2"/>
</dbReference>
<proteinExistence type="predicted"/>
<dbReference type="InterPro" id="IPR039931">
    <property type="entry name" value="EEIG1/2-like"/>
</dbReference>
<dbReference type="VEuPathDB" id="FungiDB:CAGL0C01815g"/>
<feature type="region of interest" description="Disordered" evidence="1">
    <location>
        <begin position="441"/>
        <end position="472"/>
    </location>
</feature>
<organism evidence="3 4">
    <name type="scientific">Candida glabrata</name>
    <name type="common">Yeast</name>
    <name type="synonym">Torulopsis glabrata</name>
    <dbReference type="NCBI Taxonomy" id="5478"/>
    <lineage>
        <taxon>Eukaryota</taxon>
        <taxon>Fungi</taxon>
        <taxon>Dikarya</taxon>
        <taxon>Ascomycota</taxon>
        <taxon>Saccharomycotina</taxon>
        <taxon>Saccharomycetes</taxon>
        <taxon>Saccharomycetales</taxon>
        <taxon>Saccharomycetaceae</taxon>
        <taxon>Nakaseomyces</taxon>
    </lineage>
</organism>
<dbReference type="PROSITE" id="PS51840">
    <property type="entry name" value="C2_NT"/>
    <property type="match status" value="1"/>
</dbReference>
<comment type="caution">
    <text evidence="3">The sequence shown here is derived from an EMBL/GenBank/DDBJ whole genome shotgun (WGS) entry which is preliminary data.</text>
</comment>
<dbReference type="EMBL" id="LLZZ01000179">
    <property type="protein sequence ID" value="KTA95848.1"/>
    <property type="molecule type" value="Genomic_DNA"/>
</dbReference>
<gene>
    <name evidence="3" type="ORF">AO440_000440</name>
</gene>
<evidence type="ECO:0000313" key="3">
    <source>
        <dbReference type="EMBL" id="KTA95848.1"/>
    </source>
</evidence>
<dbReference type="VEuPathDB" id="FungiDB:B1J91_C01815g"/>